<dbReference type="InterPro" id="IPR000150">
    <property type="entry name" value="Cof"/>
</dbReference>
<dbReference type="GO" id="GO:0005829">
    <property type="term" value="C:cytosol"/>
    <property type="evidence" value="ECO:0007669"/>
    <property type="project" value="TreeGrafter"/>
</dbReference>
<protein>
    <submittedName>
        <fullName evidence="1">HAD-superfamily hydrolase, subfamily IIB</fullName>
    </submittedName>
</protein>
<dbReference type="GO" id="GO:0000287">
    <property type="term" value="F:magnesium ion binding"/>
    <property type="evidence" value="ECO:0007669"/>
    <property type="project" value="TreeGrafter"/>
</dbReference>
<organism evidence="1 2">
    <name type="scientific">Saccharomonospora azurea NA-128</name>
    <dbReference type="NCBI Taxonomy" id="882081"/>
    <lineage>
        <taxon>Bacteria</taxon>
        <taxon>Bacillati</taxon>
        <taxon>Actinomycetota</taxon>
        <taxon>Actinomycetes</taxon>
        <taxon>Pseudonocardiales</taxon>
        <taxon>Pseudonocardiaceae</taxon>
        <taxon>Saccharomonospora</taxon>
    </lineage>
</organism>
<name>H8GCI9_9PSEU</name>
<dbReference type="NCBIfam" id="TIGR00099">
    <property type="entry name" value="Cof-subfamily"/>
    <property type="match status" value="1"/>
</dbReference>
<dbReference type="Proteomes" id="UP000004705">
    <property type="component" value="Chromosome"/>
</dbReference>
<gene>
    <name evidence="1" type="ORF">SacazDRAFT_02910</name>
</gene>
<dbReference type="NCBIfam" id="TIGR01484">
    <property type="entry name" value="HAD-SF-IIB"/>
    <property type="match status" value="1"/>
</dbReference>
<dbReference type="InterPro" id="IPR006379">
    <property type="entry name" value="HAD-SF_hydro_IIB"/>
</dbReference>
<dbReference type="SUPFAM" id="SSF56784">
    <property type="entry name" value="HAD-like"/>
    <property type="match status" value="1"/>
</dbReference>
<dbReference type="GO" id="GO:0016791">
    <property type="term" value="F:phosphatase activity"/>
    <property type="evidence" value="ECO:0007669"/>
    <property type="project" value="UniProtKB-ARBA"/>
</dbReference>
<accession>H8GCI9</accession>
<dbReference type="SFLD" id="SFLDG01140">
    <property type="entry name" value="C2.B:_Phosphomannomutase_and_P"/>
    <property type="match status" value="1"/>
</dbReference>
<dbReference type="AlphaFoldDB" id="H8GCI9"/>
<evidence type="ECO:0000313" key="1">
    <source>
        <dbReference type="EMBL" id="EHY89797.1"/>
    </source>
</evidence>
<reference evidence="1 2" key="1">
    <citation type="journal article" date="2012" name="Stand. Genomic Sci.">
        <title>Genome sequence of the soil bacterium Saccharomonospora azurea type strain (NA-128(T)).</title>
        <authorList>
            <person name="Klenk H.P."/>
            <person name="Held B."/>
            <person name="Lucas S."/>
            <person name="Lapidus A."/>
            <person name="Copeland A."/>
            <person name="Hammon N."/>
            <person name="Pitluck S."/>
            <person name="Goodwin L.A."/>
            <person name="Han C."/>
            <person name="Tapia R."/>
            <person name="Brambilla E.M."/>
            <person name="Potter G."/>
            <person name="Land M."/>
            <person name="Ivanova N."/>
            <person name="Rohde M."/>
            <person name="Goker M."/>
            <person name="Detter J.C."/>
            <person name="Kyrpides N.C."/>
            <person name="Woyke T."/>
        </authorList>
    </citation>
    <scope>NUCLEOTIDE SEQUENCE [LARGE SCALE GENOMIC DNA]</scope>
    <source>
        <strain evidence="1 2">NA-128</strain>
    </source>
</reference>
<keyword evidence="1" id="KW-0378">Hydrolase</keyword>
<dbReference type="SFLD" id="SFLDS00003">
    <property type="entry name" value="Haloacid_Dehalogenase"/>
    <property type="match status" value="1"/>
</dbReference>
<dbReference type="Gene3D" id="3.40.50.1000">
    <property type="entry name" value="HAD superfamily/HAD-like"/>
    <property type="match status" value="1"/>
</dbReference>
<keyword evidence="2" id="KW-1185">Reference proteome</keyword>
<dbReference type="InterPro" id="IPR036412">
    <property type="entry name" value="HAD-like_sf"/>
</dbReference>
<proteinExistence type="predicted"/>
<dbReference type="Gene3D" id="3.30.1240.10">
    <property type="match status" value="1"/>
</dbReference>
<evidence type="ECO:0000313" key="2">
    <source>
        <dbReference type="Proteomes" id="UP000004705"/>
    </source>
</evidence>
<dbReference type="PROSITE" id="PS01228">
    <property type="entry name" value="COF_1"/>
    <property type="match status" value="1"/>
</dbReference>
<dbReference type="HOGENOM" id="CLU_044146_0_0_11"/>
<sequence>MGTIWETGGVEKPRLIASDVDGTLLTPMEQVAPRTADVVARAVDDGVPVILVTGRPPRWIPPVAEATGLTGYAVCANGAVLYDISEDRVVDVPGRLDPVHLNDLAEALDHALPGCTLAAERIGTKAVDDDLRNFVIEADYHNPWQDGEGVEAHRAEVLGHPAVKLLVSHRKMTSDEMAVAARSVLGDSVHITFSTGGGLIEISSPGITKASGLADVAERLGVSAQETISFGDMPNDLPMLTWTGHGVAVANAHPTVLEAADEVTASNAEHGVAQVLERWF</sequence>
<dbReference type="PANTHER" id="PTHR10000">
    <property type="entry name" value="PHOSPHOSERINE PHOSPHATASE"/>
    <property type="match status" value="1"/>
</dbReference>
<dbReference type="InterPro" id="IPR023214">
    <property type="entry name" value="HAD_sf"/>
</dbReference>
<dbReference type="CDD" id="cd07516">
    <property type="entry name" value="HAD_Pase"/>
    <property type="match status" value="1"/>
</dbReference>
<dbReference type="Pfam" id="PF08282">
    <property type="entry name" value="Hydrolase_3"/>
    <property type="match status" value="1"/>
</dbReference>
<dbReference type="EMBL" id="CM001466">
    <property type="protein sequence ID" value="EHY89797.1"/>
    <property type="molecule type" value="Genomic_DNA"/>
</dbReference>
<dbReference type="PANTHER" id="PTHR10000:SF8">
    <property type="entry name" value="HAD SUPERFAMILY HYDROLASE-LIKE, TYPE 3"/>
    <property type="match status" value="1"/>
</dbReference>